<dbReference type="Pfam" id="PF11738">
    <property type="entry name" value="DUF3298"/>
    <property type="match status" value="1"/>
</dbReference>
<feature type="domain" description="Deacetylase PdaC" evidence="2">
    <location>
        <begin position="48"/>
        <end position="152"/>
    </location>
</feature>
<dbReference type="AlphaFoldDB" id="A0A1I2BRN0"/>
<evidence type="ECO:0000259" key="1">
    <source>
        <dbReference type="Pfam" id="PF11738"/>
    </source>
</evidence>
<dbReference type="InterPro" id="IPR037126">
    <property type="entry name" value="PdaC/RsiV-like_sf"/>
</dbReference>
<proteinExistence type="predicted"/>
<reference evidence="4" key="1">
    <citation type="submission" date="2016-10" db="EMBL/GenBank/DDBJ databases">
        <authorList>
            <person name="Varghese N."/>
            <person name="Submissions S."/>
        </authorList>
    </citation>
    <scope>NUCLEOTIDE SEQUENCE [LARGE SCALE GENOMIC DNA]</scope>
    <source>
        <strain evidence="4">CGMCC 1.9227</strain>
    </source>
</reference>
<protein>
    <recommendedName>
        <fullName evidence="5">Deacetylase PdaC domain-containing protein</fullName>
    </recommendedName>
</protein>
<organism evidence="3 4">
    <name type="scientific">Flavobacterium xueshanense</name>
    <dbReference type="NCBI Taxonomy" id="935223"/>
    <lineage>
        <taxon>Bacteria</taxon>
        <taxon>Pseudomonadati</taxon>
        <taxon>Bacteroidota</taxon>
        <taxon>Flavobacteriia</taxon>
        <taxon>Flavobacteriales</taxon>
        <taxon>Flavobacteriaceae</taxon>
        <taxon>Flavobacterium</taxon>
    </lineage>
</organism>
<dbReference type="Proteomes" id="UP000198596">
    <property type="component" value="Unassembled WGS sequence"/>
</dbReference>
<dbReference type="Gene3D" id="3.90.640.20">
    <property type="entry name" value="Heat-shock cognate protein, ATPase"/>
    <property type="match status" value="1"/>
</dbReference>
<name>A0A1I2BRN0_9FLAO</name>
<evidence type="ECO:0000313" key="4">
    <source>
        <dbReference type="Proteomes" id="UP000198596"/>
    </source>
</evidence>
<evidence type="ECO:0000259" key="2">
    <source>
        <dbReference type="Pfam" id="PF13739"/>
    </source>
</evidence>
<feature type="domain" description="DUF3298" evidence="1">
    <location>
        <begin position="180"/>
        <end position="248"/>
    </location>
</feature>
<keyword evidence="4" id="KW-1185">Reference proteome</keyword>
<evidence type="ECO:0000313" key="3">
    <source>
        <dbReference type="EMBL" id="SFE58826.1"/>
    </source>
</evidence>
<evidence type="ECO:0008006" key="5">
    <source>
        <dbReference type="Google" id="ProtNLM"/>
    </source>
</evidence>
<dbReference type="Gene3D" id="3.30.565.40">
    <property type="entry name" value="Fervidobacterium nodosum Rt17-B1 like"/>
    <property type="match status" value="1"/>
</dbReference>
<sequence>MIPLYLINNFEMKHFIIYTLLLFSAAQCSNELVFEEESFQKKTTMPCKENCPSISVKIPVANAVPVVADSINKKVFSVMKEIIYFGEKPYTATDYNGLLASFIDSYEKLQKEFPNDKFGWEADIEGNVKYQSDAVLNIEIKHYTYTGGAHGYQGLRSLLFDPNTGKTISNEELFHNKLDFKAFAEKKFRAKYKIPANKSINATGLMFEKEKFQLPQNIFYTDKGLLLYYNSYEAASYADGPKELLLPYTEVNDYLAVK</sequence>
<accession>A0A1I2BRN0</accession>
<dbReference type="InterPro" id="IPR021729">
    <property type="entry name" value="DUF3298"/>
</dbReference>
<dbReference type="InterPro" id="IPR025303">
    <property type="entry name" value="PdaC"/>
</dbReference>
<dbReference type="EMBL" id="FONQ01000002">
    <property type="protein sequence ID" value="SFE58826.1"/>
    <property type="molecule type" value="Genomic_DNA"/>
</dbReference>
<dbReference type="Pfam" id="PF13739">
    <property type="entry name" value="PdaC"/>
    <property type="match status" value="1"/>
</dbReference>
<dbReference type="STRING" id="935223.SAMN04488131_102436"/>
<gene>
    <name evidence="3" type="ORF">SAMN04488131_102436</name>
</gene>